<protein>
    <submittedName>
        <fullName evidence="4">Histidine phosphatase family protein</fullName>
    </submittedName>
</protein>
<dbReference type="CDD" id="cd07067">
    <property type="entry name" value="HP_PGM_like"/>
    <property type="match status" value="1"/>
</dbReference>
<evidence type="ECO:0000313" key="3">
    <source>
        <dbReference type="EMBL" id="MCY9594796.1"/>
    </source>
</evidence>
<dbReference type="KEGG" id="pchi:PC41400_23695"/>
<reference evidence="4 5" key="1">
    <citation type="submission" date="2018-01" db="EMBL/GenBank/DDBJ databases">
        <title>The whole genome sequencing and assembly of Paenibacillus chitinolyticus KCCM 41400 strain.</title>
        <authorList>
            <person name="Kim J.-Y."/>
            <person name="Park M.-K."/>
            <person name="Lee Y.-J."/>
            <person name="Yi H."/>
            <person name="Bahn Y.-S."/>
            <person name="Kim J.F."/>
            <person name="Lee D.-W."/>
        </authorList>
    </citation>
    <scope>NUCLEOTIDE SEQUENCE [LARGE SCALE GENOMIC DNA]</scope>
    <source>
        <strain evidence="4 5">KCCM 41400</strain>
    </source>
</reference>
<dbReference type="InterPro" id="IPR029033">
    <property type="entry name" value="His_PPase_superfam"/>
</dbReference>
<dbReference type="OrthoDB" id="9782128at2"/>
<organism evidence="4 5">
    <name type="scientific">Paenibacillus chitinolyticus</name>
    <dbReference type="NCBI Taxonomy" id="79263"/>
    <lineage>
        <taxon>Bacteria</taxon>
        <taxon>Bacillati</taxon>
        <taxon>Bacillota</taxon>
        <taxon>Bacilli</taxon>
        <taxon>Bacillales</taxon>
        <taxon>Paenibacillaceae</taxon>
        <taxon>Paenibacillus</taxon>
    </lineage>
</organism>
<dbReference type="EMBL" id="CP026520">
    <property type="protein sequence ID" value="QAV20516.1"/>
    <property type="molecule type" value="Genomic_DNA"/>
</dbReference>
<evidence type="ECO:0000313" key="4">
    <source>
        <dbReference type="EMBL" id="QAV20516.1"/>
    </source>
</evidence>
<dbReference type="SMART" id="SM00855">
    <property type="entry name" value="PGAM"/>
    <property type="match status" value="1"/>
</dbReference>
<sequence>MTTIGFIRHGSTHWNKEGRAQGSSDIPLDEDGLAEAEKLAERIGSEKWDSIYSSHLLRAKQTADRIGGRAGIPVWSDERIREAGGGEIEGTTEQERIAKWGAGWRELDLGIEKPESVIARGRSFLDEVLSRHQGKRILIVSHGAFIRTMLNHLLPDSEYDGHLTNTSVTTLVLDDRDWTCGLYNCTKHLE</sequence>
<evidence type="ECO:0000256" key="1">
    <source>
        <dbReference type="PIRSR" id="PIRSR613078-1"/>
    </source>
</evidence>
<evidence type="ECO:0000313" key="6">
    <source>
        <dbReference type="Proteomes" id="UP001527202"/>
    </source>
</evidence>
<accession>A0A410X1M2</accession>
<evidence type="ECO:0000256" key="2">
    <source>
        <dbReference type="PIRSR" id="PIRSR613078-2"/>
    </source>
</evidence>
<dbReference type="RefSeq" id="WP_042230243.1">
    <property type="nucleotide sequence ID" value="NZ_CP026520.1"/>
</dbReference>
<keyword evidence="6" id="KW-1185">Reference proteome</keyword>
<dbReference type="InterPro" id="IPR050275">
    <property type="entry name" value="PGM_Phosphatase"/>
</dbReference>
<dbReference type="Pfam" id="PF00300">
    <property type="entry name" value="His_Phos_1"/>
    <property type="match status" value="1"/>
</dbReference>
<proteinExistence type="predicted"/>
<dbReference type="PANTHER" id="PTHR48100:SF1">
    <property type="entry name" value="HISTIDINE PHOSPHATASE FAMILY PROTEIN-RELATED"/>
    <property type="match status" value="1"/>
</dbReference>
<dbReference type="GO" id="GO:0005737">
    <property type="term" value="C:cytoplasm"/>
    <property type="evidence" value="ECO:0007669"/>
    <property type="project" value="TreeGrafter"/>
</dbReference>
<dbReference type="GO" id="GO:0016791">
    <property type="term" value="F:phosphatase activity"/>
    <property type="evidence" value="ECO:0007669"/>
    <property type="project" value="TreeGrafter"/>
</dbReference>
<dbReference type="Gene3D" id="3.40.50.1240">
    <property type="entry name" value="Phosphoglycerate mutase-like"/>
    <property type="match status" value="1"/>
</dbReference>
<dbReference type="PANTHER" id="PTHR48100">
    <property type="entry name" value="BROAD-SPECIFICITY PHOSPHATASE YOR283W-RELATED"/>
    <property type="match status" value="1"/>
</dbReference>
<feature type="active site" description="Tele-phosphohistidine intermediate" evidence="1">
    <location>
        <position position="9"/>
    </location>
</feature>
<dbReference type="EMBL" id="JAMDMJ010000003">
    <property type="protein sequence ID" value="MCY9594796.1"/>
    <property type="molecule type" value="Genomic_DNA"/>
</dbReference>
<dbReference type="AlphaFoldDB" id="A0A410X1M2"/>
<feature type="binding site" evidence="2">
    <location>
        <begin position="8"/>
        <end position="15"/>
    </location>
    <ligand>
        <name>substrate</name>
    </ligand>
</feature>
<name>A0A410X1M2_9BACL</name>
<feature type="active site" description="Proton donor/acceptor" evidence="1">
    <location>
        <position position="82"/>
    </location>
</feature>
<dbReference type="GeneID" id="95377800"/>
<reference evidence="3 6" key="2">
    <citation type="submission" date="2022-05" db="EMBL/GenBank/DDBJ databases">
        <title>Genome Sequencing of Bee-Associated Microbes.</title>
        <authorList>
            <person name="Dunlap C."/>
        </authorList>
    </citation>
    <scope>NUCLEOTIDE SEQUENCE [LARGE SCALE GENOMIC DNA]</scope>
    <source>
        <strain evidence="3 6">NRRL B-23120</strain>
    </source>
</reference>
<dbReference type="SUPFAM" id="SSF53254">
    <property type="entry name" value="Phosphoglycerate mutase-like"/>
    <property type="match status" value="1"/>
</dbReference>
<evidence type="ECO:0000313" key="5">
    <source>
        <dbReference type="Proteomes" id="UP000288943"/>
    </source>
</evidence>
<dbReference type="InterPro" id="IPR013078">
    <property type="entry name" value="His_Pase_superF_clade-1"/>
</dbReference>
<dbReference type="Proteomes" id="UP000288943">
    <property type="component" value="Chromosome"/>
</dbReference>
<gene>
    <name evidence="3" type="ORF">M5X16_03285</name>
    <name evidence="4" type="ORF">PC41400_23695</name>
</gene>
<feature type="binding site" evidence="2">
    <location>
        <position position="58"/>
    </location>
    <ligand>
        <name>substrate</name>
    </ligand>
</feature>
<dbReference type="Proteomes" id="UP001527202">
    <property type="component" value="Unassembled WGS sequence"/>
</dbReference>